<name>A0A7W5FPP9_9BACL</name>
<gene>
    <name evidence="12" type="ORF">FHS18_004717</name>
</gene>
<keyword evidence="3 9" id="KW-0963">Cytoplasm</keyword>
<dbReference type="InterPro" id="IPR008332">
    <property type="entry name" value="MethylG_MeTrfase_N"/>
</dbReference>
<dbReference type="FunFam" id="1.10.10.10:FF:000214">
    <property type="entry name" value="Methylated-DNA--protein-cysteine methyltransferase"/>
    <property type="match status" value="1"/>
</dbReference>
<dbReference type="NCBIfam" id="TIGR00589">
    <property type="entry name" value="ogt"/>
    <property type="match status" value="1"/>
</dbReference>
<dbReference type="GO" id="GO:0032259">
    <property type="term" value="P:methylation"/>
    <property type="evidence" value="ECO:0007669"/>
    <property type="project" value="UniProtKB-KW"/>
</dbReference>
<protein>
    <recommendedName>
        <fullName evidence="9">Methylated-DNA--protein-cysteine methyltransferase</fullName>
        <ecNumber evidence="9">2.1.1.63</ecNumber>
    </recommendedName>
    <alternativeName>
        <fullName evidence="9">6-O-methylguanine-DNA methyltransferase</fullName>
        <shortName evidence="9">MGMT</shortName>
    </alternativeName>
    <alternativeName>
        <fullName evidence="9">O-6-methylguanine-DNA-alkyltransferase</fullName>
    </alternativeName>
</protein>
<evidence type="ECO:0000256" key="8">
    <source>
        <dbReference type="ARBA" id="ARBA00049348"/>
    </source>
</evidence>
<dbReference type="Gene3D" id="1.10.10.10">
    <property type="entry name" value="Winged helix-like DNA-binding domain superfamily/Winged helix DNA-binding domain"/>
    <property type="match status" value="1"/>
</dbReference>
<accession>A0A7W5FPP9</accession>
<comment type="catalytic activity">
    <reaction evidence="8 9">
        <text>a 6-O-methyl-2'-deoxyguanosine in DNA + L-cysteinyl-[protein] = S-methyl-L-cysteinyl-[protein] + a 2'-deoxyguanosine in DNA</text>
        <dbReference type="Rhea" id="RHEA:24000"/>
        <dbReference type="Rhea" id="RHEA-COMP:10131"/>
        <dbReference type="Rhea" id="RHEA-COMP:10132"/>
        <dbReference type="Rhea" id="RHEA-COMP:11367"/>
        <dbReference type="Rhea" id="RHEA-COMP:11368"/>
        <dbReference type="ChEBI" id="CHEBI:29950"/>
        <dbReference type="ChEBI" id="CHEBI:82612"/>
        <dbReference type="ChEBI" id="CHEBI:85445"/>
        <dbReference type="ChEBI" id="CHEBI:85448"/>
        <dbReference type="EC" id="2.1.1.63"/>
    </reaction>
</comment>
<dbReference type="GO" id="GO:0005737">
    <property type="term" value="C:cytoplasm"/>
    <property type="evidence" value="ECO:0007669"/>
    <property type="project" value="UniProtKB-SubCell"/>
</dbReference>
<comment type="similarity">
    <text evidence="2 9">Belongs to the MGMT family.</text>
</comment>
<evidence type="ECO:0000256" key="1">
    <source>
        <dbReference type="ARBA" id="ARBA00001286"/>
    </source>
</evidence>
<dbReference type="InterPro" id="IPR036217">
    <property type="entry name" value="MethylDNA_cys_MeTrfase_DNAb"/>
</dbReference>
<evidence type="ECO:0000256" key="2">
    <source>
        <dbReference type="ARBA" id="ARBA00008711"/>
    </source>
</evidence>
<dbReference type="InterPro" id="IPR023546">
    <property type="entry name" value="MGMT"/>
</dbReference>
<keyword evidence="4 9" id="KW-0489">Methyltransferase</keyword>
<comment type="subcellular location">
    <subcellularLocation>
        <location evidence="9">Cytoplasm</location>
    </subcellularLocation>
</comment>
<dbReference type="InterPro" id="IPR014048">
    <property type="entry name" value="MethylDNA_cys_MeTrfase_DNA-bd"/>
</dbReference>
<dbReference type="GO" id="GO:0006307">
    <property type="term" value="P:DNA alkylation repair"/>
    <property type="evidence" value="ECO:0007669"/>
    <property type="project" value="UniProtKB-UniRule"/>
</dbReference>
<dbReference type="CDD" id="cd06445">
    <property type="entry name" value="ATase"/>
    <property type="match status" value="1"/>
</dbReference>
<dbReference type="PANTHER" id="PTHR10815">
    <property type="entry name" value="METHYLATED-DNA--PROTEIN-CYSTEINE METHYLTRANSFERASE"/>
    <property type="match status" value="1"/>
</dbReference>
<dbReference type="Pfam" id="PF01035">
    <property type="entry name" value="DNA_binding_1"/>
    <property type="match status" value="1"/>
</dbReference>
<feature type="domain" description="Methylguanine DNA methyltransferase ribonuclease-like" evidence="11">
    <location>
        <begin position="5"/>
        <end position="87"/>
    </location>
</feature>
<dbReference type="Proteomes" id="UP000570361">
    <property type="component" value="Unassembled WGS sequence"/>
</dbReference>
<organism evidence="12 13">
    <name type="scientific">Paenibacillus phyllosphaerae</name>
    <dbReference type="NCBI Taxonomy" id="274593"/>
    <lineage>
        <taxon>Bacteria</taxon>
        <taxon>Bacillati</taxon>
        <taxon>Bacillota</taxon>
        <taxon>Bacilli</taxon>
        <taxon>Bacillales</taxon>
        <taxon>Paenibacillaceae</taxon>
        <taxon>Paenibacillus</taxon>
    </lineage>
</organism>
<comment type="function">
    <text evidence="9">Involved in the cellular defense against the biological effects of O6-methylguanine (O6-MeG) and O4-methylthymine (O4-MeT) in DNA. Repairs the methylated nucleobase in DNA by stoichiometrically transferring the methyl group to a cysteine residue in the enzyme. This is a suicide reaction: the enzyme is irreversibly inactivated.</text>
</comment>
<proteinExistence type="inferred from homology"/>
<dbReference type="SUPFAM" id="SSF46767">
    <property type="entry name" value="Methylated DNA-protein cysteine methyltransferase, C-terminal domain"/>
    <property type="match status" value="1"/>
</dbReference>
<evidence type="ECO:0000256" key="5">
    <source>
        <dbReference type="ARBA" id="ARBA00022679"/>
    </source>
</evidence>
<evidence type="ECO:0000256" key="4">
    <source>
        <dbReference type="ARBA" id="ARBA00022603"/>
    </source>
</evidence>
<evidence type="ECO:0000259" key="11">
    <source>
        <dbReference type="Pfam" id="PF02870"/>
    </source>
</evidence>
<evidence type="ECO:0000313" key="13">
    <source>
        <dbReference type="Proteomes" id="UP000570361"/>
    </source>
</evidence>
<keyword evidence="13" id="KW-1185">Reference proteome</keyword>
<keyword evidence="6 9" id="KW-0227">DNA damage</keyword>
<feature type="active site" description="Nucleophile; methyl group acceptor" evidence="9">
    <location>
        <position position="142"/>
    </location>
</feature>
<evidence type="ECO:0000256" key="9">
    <source>
        <dbReference type="HAMAP-Rule" id="MF_00772"/>
    </source>
</evidence>
<evidence type="ECO:0000259" key="10">
    <source>
        <dbReference type="Pfam" id="PF01035"/>
    </source>
</evidence>
<dbReference type="Pfam" id="PF02870">
    <property type="entry name" value="Methyltransf_1N"/>
    <property type="match status" value="1"/>
</dbReference>
<dbReference type="SUPFAM" id="SSF53155">
    <property type="entry name" value="Methylated DNA-protein cysteine methyltransferase domain"/>
    <property type="match status" value="1"/>
</dbReference>
<dbReference type="InterPro" id="IPR036631">
    <property type="entry name" value="MGMT_N_sf"/>
</dbReference>
<comment type="miscellaneous">
    <text evidence="9">This enzyme catalyzes only one turnover and therefore is not strictly catalytic. According to one definition, an enzyme is a biocatalyst that acts repeatedly and over many reaction cycles.</text>
</comment>
<dbReference type="Gene3D" id="3.30.160.70">
    <property type="entry name" value="Methylated DNA-protein cysteine methyltransferase domain"/>
    <property type="match status" value="1"/>
</dbReference>
<dbReference type="InterPro" id="IPR001497">
    <property type="entry name" value="MethylDNA_cys_MeTrfase_AS"/>
</dbReference>
<dbReference type="PROSITE" id="PS00374">
    <property type="entry name" value="MGMT"/>
    <property type="match status" value="1"/>
</dbReference>
<comment type="catalytic activity">
    <reaction evidence="1 9">
        <text>a 4-O-methyl-thymidine in DNA + L-cysteinyl-[protein] = a thymidine in DNA + S-methyl-L-cysteinyl-[protein]</text>
        <dbReference type="Rhea" id="RHEA:53428"/>
        <dbReference type="Rhea" id="RHEA-COMP:10131"/>
        <dbReference type="Rhea" id="RHEA-COMP:10132"/>
        <dbReference type="Rhea" id="RHEA-COMP:13555"/>
        <dbReference type="Rhea" id="RHEA-COMP:13556"/>
        <dbReference type="ChEBI" id="CHEBI:29950"/>
        <dbReference type="ChEBI" id="CHEBI:82612"/>
        <dbReference type="ChEBI" id="CHEBI:137386"/>
        <dbReference type="ChEBI" id="CHEBI:137387"/>
        <dbReference type="EC" id="2.1.1.63"/>
    </reaction>
</comment>
<dbReference type="GO" id="GO:0003908">
    <property type="term" value="F:methylated-DNA-[protein]-cysteine S-methyltransferase activity"/>
    <property type="evidence" value="ECO:0007669"/>
    <property type="project" value="UniProtKB-UniRule"/>
</dbReference>
<dbReference type="InterPro" id="IPR036388">
    <property type="entry name" value="WH-like_DNA-bd_sf"/>
</dbReference>
<feature type="domain" description="Methylated-DNA-[protein]-cysteine S-methyltransferase DNA binding" evidence="10">
    <location>
        <begin position="91"/>
        <end position="170"/>
    </location>
</feature>
<dbReference type="EMBL" id="JACHXK010000013">
    <property type="protein sequence ID" value="MBB3112616.1"/>
    <property type="molecule type" value="Genomic_DNA"/>
</dbReference>
<sequence length="173" mass="18936">MSTTIYWDEMDSPIGPLVLAATDDGLCHVDFGRFADQSAPLTAWAKRYRGPAEWSNAPTQLHIAEARRQLGEFFAGERQAFELPLDLWGTDFQKKVWKALTEVPFGQVCSYKDIAEAIGQPKAVRAVGGANNRNPIPVIVPCHRIIGASGALVGYGGGLPIKTYLLQLEGRRP</sequence>
<dbReference type="RefSeq" id="WP_246427851.1">
    <property type="nucleotide sequence ID" value="NZ_JACHXK010000013.1"/>
</dbReference>
<evidence type="ECO:0000256" key="6">
    <source>
        <dbReference type="ARBA" id="ARBA00022763"/>
    </source>
</evidence>
<evidence type="ECO:0000313" key="12">
    <source>
        <dbReference type="EMBL" id="MBB3112616.1"/>
    </source>
</evidence>
<evidence type="ECO:0000256" key="3">
    <source>
        <dbReference type="ARBA" id="ARBA00022490"/>
    </source>
</evidence>
<keyword evidence="5 9" id="KW-0808">Transferase</keyword>
<evidence type="ECO:0000256" key="7">
    <source>
        <dbReference type="ARBA" id="ARBA00023204"/>
    </source>
</evidence>
<comment type="caution">
    <text evidence="12">The sequence shown here is derived from an EMBL/GenBank/DDBJ whole genome shotgun (WGS) entry which is preliminary data.</text>
</comment>
<dbReference type="EC" id="2.1.1.63" evidence="9"/>
<dbReference type="AlphaFoldDB" id="A0A7W5FPP9"/>
<reference evidence="12 13" key="1">
    <citation type="submission" date="2020-08" db="EMBL/GenBank/DDBJ databases">
        <title>Genomic Encyclopedia of Type Strains, Phase III (KMG-III): the genomes of soil and plant-associated and newly described type strains.</title>
        <authorList>
            <person name="Whitman W."/>
        </authorList>
    </citation>
    <scope>NUCLEOTIDE SEQUENCE [LARGE SCALE GENOMIC DNA]</scope>
    <source>
        <strain evidence="12 13">CECT 5862</strain>
    </source>
</reference>
<dbReference type="HAMAP" id="MF_00772">
    <property type="entry name" value="OGT"/>
    <property type="match status" value="1"/>
</dbReference>
<dbReference type="PANTHER" id="PTHR10815:SF5">
    <property type="entry name" value="METHYLATED-DNA--PROTEIN-CYSTEINE METHYLTRANSFERASE"/>
    <property type="match status" value="1"/>
</dbReference>
<keyword evidence="7 9" id="KW-0234">DNA repair</keyword>